<gene>
    <name evidence="1" type="ORF">TWF696_004266</name>
</gene>
<organism evidence="1 2">
    <name type="scientific">Orbilia brochopaga</name>
    <dbReference type="NCBI Taxonomy" id="3140254"/>
    <lineage>
        <taxon>Eukaryota</taxon>
        <taxon>Fungi</taxon>
        <taxon>Dikarya</taxon>
        <taxon>Ascomycota</taxon>
        <taxon>Pezizomycotina</taxon>
        <taxon>Orbiliomycetes</taxon>
        <taxon>Orbiliales</taxon>
        <taxon>Orbiliaceae</taxon>
        <taxon>Orbilia</taxon>
    </lineage>
</organism>
<keyword evidence="2" id="KW-1185">Reference proteome</keyword>
<evidence type="ECO:0000313" key="1">
    <source>
        <dbReference type="EMBL" id="KAK6355145.1"/>
    </source>
</evidence>
<evidence type="ECO:0000313" key="2">
    <source>
        <dbReference type="Proteomes" id="UP001375240"/>
    </source>
</evidence>
<comment type="caution">
    <text evidence="1">The sequence shown here is derived from an EMBL/GenBank/DDBJ whole genome shotgun (WGS) entry which is preliminary data.</text>
</comment>
<reference evidence="1 2" key="1">
    <citation type="submission" date="2019-10" db="EMBL/GenBank/DDBJ databases">
        <authorList>
            <person name="Palmer J.M."/>
        </authorList>
    </citation>
    <scope>NUCLEOTIDE SEQUENCE [LARGE SCALE GENOMIC DNA]</scope>
    <source>
        <strain evidence="1 2">TWF696</strain>
    </source>
</reference>
<dbReference type="Proteomes" id="UP001375240">
    <property type="component" value="Unassembled WGS sequence"/>
</dbReference>
<sequence>MCRVHVYRASCGHLAPLETASSERGSTIYCEKNPPCKKPTYEVASLLSRCAECHAKAAAVSAIPNMHRVDVSKFKNLRKSKVIQTTLPPKKCSDTLDEQPHFNLGTKFWRKLRGEKTGSVRSRSRQSIQSSQFRRYDNASSLGFYDNAWAGCQNGFYDLI</sequence>
<proteinExistence type="predicted"/>
<dbReference type="AlphaFoldDB" id="A0AAV9V8E9"/>
<name>A0AAV9V8E9_9PEZI</name>
<accession>A0AAV9V8E9</accession>
<dbReference type="EMBL" id="JAVHNQ010000002">
    <property type="protein sequence ID" value="KAK6355145.1"/>
    <property type="molecule type" value="Genomic_DNA"/>
</dbReference>
<protein>
    <submittedName>
        <fullName evidence="1">Uncharacterized protein</fullName>
    </submittedName>
</protein>